<gene>
    <name evidence="2" type="ORF">J2Z80_000281</name>
</gene>
<dbReference type="EMBL" id="JAGGLT010000002">
    <property type="protein sequence ID" value="MBP2070783.1"/>
    <property type="molecule type" value="Genomic_DNA"/>
</dbReference>
<reference evidence="2" key="1">
    <citation type="submission" date="2021-03" db="EMBL/GenBank/DDBJ databases">
        <title>Genomic Encyclopedia of Type Strains, Phase IV (KMG-IV): sequencing the most valuable type-strain genomes for metagenomic binning, comparative biology and taxonomic classification.</title>
        <authorList>
            <person name="Goeker M."/>
        </authorList>
    </citation>
    <scope>NUCLEOTIDE SEQUENCE</scope>
    <source>
        <strain evidence="2">DSM 101588</strain>
    </source>
</reference>
<dbReference type="RefSeq" id="WP_209452756.1">
    <property type="nucleotide sequence ID" value="NZ_JAGGLT010000002.1"/>
</dbReference>
<dbReference type="Proteomes" id="UP001166402">
    <property type="component" value="Unassembled WGS sequence"/>
</dbReference>
<dbReference type="Pfam" id="PF20038">
    <property type="entry name" value="HTH_59"/>
    <property type="match status" value="1"/>
</dbReference>
<sequence>MIKLKMPDLNLADYLIENEIGVLSKFEYEEYKNAKAFGNMPMYAIVHAFLYGDPVDIVYFNDGQCFFEENDIIEDYLLDDPEFWFFDKPDEVHNAQIEGEEIIFSDDEDAIEWEGRYDDEAICNAFKLNNRNSPFASFVGIFYDEEGGIIADEGKKALDSVLTVAEAAELYGIGVSTIRKACISGRFMPYECRKSGSTWLVTRDGMKRVFGRVN</sequence>
<feature type="domain" description="Helix-turn-helix" evidence="1">
    <location>
        <begin position="158"/>
        <end position="213"/>
    </location>
</feature>
<evidence type="ECO:0000259" key="1">
    <source>
        <dbReference type="Pfam" id="PF20038"/>
    </source>
</evidence>
<accession>A0ABS4NAU1</accession>
<organism evidence="2 3">
    <name type="scientific">Thermoanaerobacterium butyriciformans</name>
    <dbReference type="NCBI Taxonomy" id="1702242"/>
    <lineage>
        <taxon>Bacteria</taxon>
        <taxon>Bacillati</taxon>
        <taxon>Bacillota</taxon>
        <taxon>Clostridia</taxon>
        <taxon>Thermoanaerobacterales</taxon>
        <taxon>Thermoanaerobacteraceae</taxon>
        <taxon>Thermoanaerobacterium</taxon>
    </lineage>
</organism>
<proteinExistence type="predicted"/>
<keyword evidence="3" id="KW-1185">Reference proteome</keyword>
<comment type="caution">
    <text evidence="2">The sequence shown here is derived from an EMBL/GenBank/DDBJ whole genome shotgun (WGS) entry which is preliminary data.</text>
</comment>
<dbReference type="InterPro" id="IPR045403">
    <property type="entry name" value="HTH_59_Firmicutes_type"/>
</dbReference>
<protein>
    <recommendedName>
        <fullName evidence="1">Helix-turn-helix domain-containing protein</fullName>
    </recommendedName>
</protein>
<evidence type="ECO:0000313" key="2">
    <source>
        <dbReference type="EMBL" id="MBP2070783.1"/>
    </source>
</evidence>
<evidence type="ECO:0000313" key="3">
    <source>
        <dbReference type="Proteomes" id="UP001166402"/>
    </source>
</evidence>
<name>A0ABS4NAU1_9THEO</name>